<dbReference type="Proteomes" id="UP001629113">
    <property type="component" value="Unassembled WGS sequence"/>
</dbReference>
<evidence type="ECO:0000313" key="3">
    <source>
        <dbReference type="Proteomes" id="UP001629113"/>
    </source>
</evidence>
<evidence type="ECO:0000313" key="2">
    <source>
        <dbReference type="EMBL" id="KAL3424310.1"/>
    </source>
</evidence>
<evidence type="ECO:0000256" key="1">
    <source>
        <dbReference type="SAM" id="MobiDB-lite"/>
    </source>
</evidence>
<organism evidence="2 3">
    <name type="scientific">Phlyctema vagabunda</name>
    <dbReference type="NCBI Taxonomy" id="108571"/>
    <lineage>
        <taxon>Eukaryota</taxon>
        <taxon>Fungi</taxon>
        <taxon>Dikarya</taxon>
        <taxon>Ascomycota</taxon>
        <taxon>Pezizomycotina</taxon>
        <taxon>Leotiomycetes</taxon>
        <taxon>Helotiales</taxon>
        <taxon>Dermateaceae</taxon>
        <taxon>Phlyctema</taxon>
    </lineage>
</organism>
<reference evidence="2 3" key="1">
    <citation type="submission" date="2024-06" db="EMBL/GenBank/DDBJ databases">
        <title>Complete genome of Phlyctema vagabunda strain 19-DSS-EL-015.</title>
        <authorList>
            <person name="Fiorenzani C."/>
        </authorList>
    </citation>
    <scope>NUCLEOTIDE SEQUENCE [LARGE SCALE GENOMIC DNA]</scope>
    <source>
        <strain evidence="2 3">19-DSS-EL-015</strain>
    </source>
</reference>
<accession>A0ABR4PLZ3</accession>
<proteinExistence type="predicted"/>
<sequence length="190" mass="21325">MGKRKYRGKTIHGLRKWKLTIILSVSLLRLRFSPSVPFHEIARLLQTSSPEHISKLAKRRSACAQGNDDTTNANADDGDTGQEDEWLPQALEDMFRVSEGRQTWLWQAARDLDASAVWQFAVWVGLLGDLADGKGGAYGVSMREEVHRQIRWRAENDWREGSVPLLESAADEQQPRKVGIIGEGRASVMG</sequence>
<name>A0ABR4PLZ3_9HELO</name>
<keyword evidence="3" id="KW-1185">Reference proteome</keyword>
<gene>
    <name evidence="2" type="ORF">PVAG01_03591</name>
</gene>
<feature type="compositionally biased region" description="Low complexity" evidence="1">
    <location>
        <begin position="64"/>
        <end position="75"/>
    </location>
</feature>
<comment type="caution">
    <text evidence="2">The sequence shown here is derived from an EMBL/GenBank/DDBJ whole genome shotgun (WGS) entry which is preliminary data.</text>
</comment>
<feature type="region of interest" description="Disordered" evidence="1">
    <location>
        <begin position="61"/>
        <end position="83"/>
    </location>
</feature>
<protein>
    <submittedName>
        <fullName evidence="2">Uncharacterized protein</fullName>
    </submittedName>
</protein>
<dbReference type="EMBL" id="JBFCZG010000003">
    <property type="protein sequence ID" value="KAL3424310.1"/>
    <property type="molecule type" value="Genomic_DNA"/>
</dbReference>